<evidence type="ECO:0000313" key="2">
    <source>
        <dbReference type="EMBL" id="KKL25255.1"/>
    </source>
</evidence>
<gene>
    <name evidence="2" type="ORF">LCGC14_2407140</name>
</gene>
<dbReference type="SUPFAM" id="SSF56935">
    <property type="entry name" value="Porins"/>
    <property type="match status" value="1"/>
</dbReference>
<dbReference type="Pfam" id="PF13715">
    <property type="entry name" value="CarbopepD_reg_2"/>
    <property type="match status" value="1"/>
</dbReference>
<dbReference type="PROSITE" id="PS52016">
    <property type="entry name" value="TONB_DEPENDENT_REC_3"/>
    <property type="match status" value="1"/>
</dbReference>
<proteinExistence type="predicted"/>
<dbReference type="PANTHER" id="PTHR30442:SF0">
    <property type="entry name" value="FE(3+) DICITRATE TRANSPORT PROTEIN FECA"/>
    <property type="match status" value="1"/>
</dbReference>
<comment type="caution">
    <text evidence="2">The sequence shown here is derived from an EMBL/GenBank/DDBJ whole genome shotgun (WGS) entry which is preliminary data.</text>
</comment>
<dbReference type="InterPro" id="IPR008969">
    <property type="entry name" value="CarboxyPept-like_regulatory"/>
</dbReference>
<dbReference type="PANTHER" id="PTHR30442">
    <property type="entry name" value="IRON III DICITRATE TRANSPORT PROTEIN FECA"/>
    <property type="match status" value="1"/>
</dbReference>
<dbReference type="InterPro" id="IPR039426">
    <property type="entry name" value="TonB-dep_rcpt-like"/>
</dbReference>
<name>A0A0F9BTN1_9ZZZZ</name>
<organism evidence="2">
    <name type="scientific">marine sediment metagenome</name>
    <dbReference type="NCBI Taxonomy" id="412755"/>
    <lineage>
        <taxon>unclassified sequences</taxon>
        <taxon>metagenomes</taxon>
        <taxon>ecological metagenomes</taxon>
    </lineage>
</organism>
<sequence length="260" mass="28777">MYLKKEHIIATLFFAFTSSAMFAQYVVQGKVVSAASNEPVPNAEVFLTTLRKSTITNDFGDFKFQDIPKGTYNFTVFAYEYAILDHEVSISDDTSLNLELESLGIELSEVVVTQRKERLFALKRLRDVEGTAIYAGKKSEVVLVSNLTANLAGGNARQIYSQVVGLNIYENNDAGLQLNIGGRGLNPNRSANFNTRQNGYDISADVLGYPESYYTPPAESISEIEVVRGAASLQYGTQFGGLINFKLKQPDPNKKIEWIS</sequence>
<dbReference type="InterPro" id="IPR012910">
    <property type="entry name" value="Plug_dom"/>
</dbReference>
<dbReference type="Pfam" id="PF07715">
    <property type="entry name" value="Plug"/>
    <property type="match status" value="1"/>
</dbReference>
<reference evidence="2" key="1">
    <citation type="journal article" date="2015" name="Nature">
        <title>Complex archaea that bridge the gap between prokaryotes and eukaryotes.</title>
        <authorList>
            <person name="Spang A."/>
            <person name="Saw J.H."/>
            <person name="Jorgensen S.L."/>
            <person name="Zaremba-Niedzwiedzka K."/>
            <person name="Martijn J."/>
            <person name="Lind A.E."/>
            <person name="van Eijk R."/>
            <person name="Schleper C."/>
            <person name="Guy L."/>
            <person name="Ettema T.J."/>
        </authorList>
    </citation>
    <scope>NUCLEOTIDE SEQUENCE</scope>
</reference>
<feature type="domain" description="TonB-dependent receptor plug" evidence="1">
    <location>
        <begin position="152"/>
        <end position="238"/>
    </location>
</feature>
<dbReference type="InterPro" id="IPR037066">
    <property type="entry name" value="Plug_dom_sf"/>
</dbReference>
<dbReference type="Gene3D" id="2.60.40.1120">
    <property type="entry name" value="Carboxypeptidase-like, regulatory domain"/>
    <property type="match status" value="1"/>
</dbReference>
<accession>A0A0F9BTN1</accession>
<evidence type="ECO:0000259" key="1">
    <source>
        <dbReference type="Pfam" id="PF07715"/>
    </source>
</evidence>
<dbReference type="AlphaFoldDB" id="A0A0F9BTN1"/>
<dbReference type="GO" id="GO:0033214">
    <property type="term" value="P:siderophore-iron import into cell"/>
    <property type="evidence" value="ECO:0007669"/>
    <property type="project" value="TreeGrafter"/>
</dbReference>
<dbReference type="SUPFAM" id="SSF49464">
    <property type="entry name" value="Carboxypeptidase regulatory domain-like"/>
    <property type="match status" value="1"/>
</dbReference>
<dbReference type="EMBL" id="LAZR01036286">
    <property type="protein sequence ID" value="KKL25255.1"/>
    <property type="molecule type" value="Genomic_DNA"/>
</dbReference>
<protein>
    <recommendedName>
        <fullName evidence="1">TonB-dependent receptor plug domain-containing protein</fullName>
    </recommendedName>
</protein>
<dbReference type="Gene3D" id="2.170.130.10">
    <property type="entry name" value="TonB-dependent receptor, plug domain"/>
    <property type="match status" value="1"/>
</dbReference>
<feature type="non-terminal residue" evidence="2">
    <location>
        <position position="260"/>
    </location>
</feature>